<evidence type="ECO:0000256" key="1">
    <source>
        <dbReference type="ARBA" id="ARBA00006407"/>
    </source>
</evidence>
<dbReference type="AlphaFoldDB" id="A0A0F0I1B9"/>
<feature type="domain" description="Ubiquinol-cytochrome c chaperone" evidence="2">
    <location>
        <begin position="193"/>
        <end position="337"/>
    </location>
</feature>
<dbReference type="STRING" id="1403190.A0A0F0I1B9"/>
<evidence type="ECO:0000313" key="4">
    <source>
        <dbReference type="Proteomes" id="UP000033540"/>
    </source>
</evidence>
<dbReference type="GO" id="GO:0005739">
    <property type="term" value="C:mitochondrion"/>
    <property type="evidence" value="ECO:0007669"/>
    <property type="project" value="TreeGrafter"/>
</dbReference>
<dbReference type="Proteomes" id="UP000033540">
    <property type="component" value="Unassembled WGS sequence"/>
</dbReference>
<comment type="caution">
    <text evidence="3">The sequence shown here is derived from an EMBL/GenBank/DDBJ whole genome shotgun (WGS) entry which is preliminary data.</text>
</comment>
<proteinExistence type="inferred from homology"/>
<organism evidence="3 4">
    <name type="scientific">Aspergillus parasiticus (strain ATCC 56775 / NRRL 5862 / SRRC 143 / SU-1)</name>
    <dbReference type="NCBI Taxonomy" id="1403190"/>
    <lineage>
        <taxon>Eukaryota</taxon>
        <taxon>Fungi</taxon>
        <taxon>Dikarya</taxon>
        <taxon>Ascomycota</taxon>
        <taxon>Pezizomycotina</taxon>
        <taxon>Eurotiomycetes</taxon>
        <taxon>Eurotiomycetidae</taxon>
        <taxon>Eurotiales</taxon>
        <taxon>Aspergillaceae</taxon>
        <taxon>Aspergillus</taxon>
        <taxon>Aspergillus subgen. Circumdati</taxon>
    </lineage>
</organism>
<dbReference type="GO" id="GO:0034551">
    <property type="term" value="P:mitochondrial respiratory chain complex III assembly"/>
    <property type="evidence" value="ECO:0007669"/>
    <property type="project" value="TreeGrafter"/>
</dbReference>
<dbReference type="OrthoDB" id="10253878at2759"/>
<dbReference type="InterPro" id="IPR021150">
    <property type="entry name" value="Ubiq_cyt_c_chap"/>
</dbReference>
<protein>
    <submittedName>
        <fullName evidence="3">Ubiquinol-cytochrome C chaperone</fullName>
    </submittedName>
</protein>
<evidence type="ECO:0000259" key="2">
    <source>
        <dbReference type="Pfam" id="PF03981"/>
    </source>
</evidence>
<gene>
    <name evidence="3" type="ORF">P875_00042214</name>
</gene>
<accession>A0A0F0I1B9</accession>
<dbReference type="InterPro" id="IPR007129">
    <property type="entry name" value="Ubiqinol_cyt_c_chaperone_CPB3"/>
</dbReference>
<dbReference type="PANTHER" id="PTHR12184:SF1">
    <property type="entry name" value="UBIQUINOL-CYTOCHROME-C REDUCTASE COMPLEX ASSEMBLY FACTOR 1"/>
    <property type="match status" value="1"/>
</dbReference>
<comment type="similarity">
    <text evidence="1">Belongs to the CBP3 family.</text>
</comment>
<name>A0A0F0I1B9_ASPPU</name>
<sequence length="365" mass="40984">MQTQLTYHLIRDGILAERSACLLGKCTLQVCGIFAIPGARDFEYFPPSKNVKSSCRQAKNSQVAAIRSSISSQRTICTTSTAPYQDSAPRSVISVPATLTNCRYAQRHPRTVAASPCPCFQIRRASSQFSRVVMPRPGTTAETYVAYGMTQKLFEACSSQADYSIPQASQKGAQVPKTEAGEDLGVGQGWWYEDLGLIPTFSTWSQITFLHMYLLTVRLRVLPSYESFQTYSRHLIDHFSHNAEHRMDVLHGFTSRTIRNKFLKDLFIQWRGVLAAYDEGIVKGDAVLGAAIWRNLWKASHTGPDGKELDWTKIARVVAYMRRVTSELSQVSEADLIFQLYQQTGAKPSIFGYSELDKRLVQGKR</sequence>
<dbReference type="EMBL" id="JZEE01000671">
    <property type="protein sequence ID" value="KJK61554.1"/>
    <property type="molecule type" value="Genomic_DNA"/>
</dbReference>
<evidence type="ECO:0000313" key="3">
    <source>
        <dbReference type="EMBL" id="KJK61554.1"/>
    </source>
</evidence>
<dbReference type="Pfam" id="PF03981">
    <property type="entry name" value="Ubiq_cyt_C_chap"/>
    <property type="match status" value="1"/>
</dbReference>
<reference evidence="3 4" key="1">
    <citation type="submission" date="2015-02" db="EMBL/GenBank/DDBJ databases">
        <title>Draft genome sequence of Aspergillus parasiticus SU-1.</title>
        <authorList>
            <person name="Yu J."/>
            <person name="Fedorova N."/>
            <person name="Yin Y."/>
            <person name="Losada L."/>
            <person name="Zafar N."/>
            <person name="Taujale R."/>
            <person name="Ehrlich K.C."/>
            <person name="Bhatnagar D."/>
            <person name="Cleveland T.E."/>
            <person name="Bennett J.W."/>
            <person name="Nierman W.C."/>
        </authorList>
    </citation>
    <scope>NUCLEOTIDE SEQUENCE [LARGE SCALE GENOMIC DNA]</scope>
    <source>
        <strain evidence="4">ATCC 56775 / NRRL 5862 / SRRC 143 / SU-1</strain>
    </source>
</reference>
<dbReference type="PANTHER" id="PTHR12184">
    <property type="entry name" value="UBIQUINOL-CYTOCHROME C REDUCTASE COMPLEX ASSEMBLY FACTOR 1 FAMILY MEMBER"/>
    <property type="match status" value="1"/>
</dbReference>